<dbReference type="Proteomes" id="UP001054945">
    <property type="component" value="Unassembled WGS sequence"/>
</dbReference>
<evidence type="ECO:0000256" key="1">
    <source>
        <dbReference type="SAM" id="Phobius"/>
    </source>
</evidence>
<gene>
    <name evidence="2" type="ORF">CEXT_582011</name>
</gene>
<organism evidence="2 3">
    <name type="scientific">Caerostris extrusa</name>
    <name type="common">Bark spider</name>
    <name type="synonym">Caerostris bankana</name>
    <dbReference type="NCBI Taxonomy" id="172846"/>
    <lineage>
        <taxon>Eukaryota</taxon>
        <taxon>Metazoa</taxon>
        <taxon>Ecdysozoa</taxon>
        <taxon>Arthropoda</taxon>
        <taxon>Chelicerata</taxon>
        <taxon>Arachnida</taxon>
        <taxon>Araneae</taxon>
        <taxon>Araneomorphae</taxon>
        <taxon>Entelegynae</taxon>
        <taxon>Araneoidea</taxon>
        <taxon>Araneidae</taxon>
        <taxon>Caerostris</taxon>
    </lineage>
</organism>
<protein>
    <submittedName>
        <fullName evidence="2">Uncharacterized protein</fullName>
    </submittedName>
</protein>
<comment type="caution">
    <text evidence="2">The sequence shown here is derived from an EMBL/GenBank/DDBJ whole genome shotgun (WGS) entry which is preliminary data.</text>
</comment>
<dbReference type="EMBL" id="BPLR01002127">
    <property type="protein sequence ID" value="GIX70281.1"/>
    <property type="molecule type" value="Genomic_DNA"/>
</dbReference>
<feature type="transmembrane region" description="Helical" evidence="1">
    <location>
        <begin position="15"/>
        <end position="32"/>
    </location>
</feature>
<keyword evidence="1" id="KW-0472">Membrane</keyword>
<keyword evidence="1" id="KW-0812">Transmembrane</keyword>
<keyword evidence="1" id="KW-1133">Transmembrane helix</keyword>
<evidence type="ECO:0000313" key="3">
    <source>
        <dbReference type="Proteomes" id="UP001054945"/>
    </source>
</evidence>
<sequence length="146" mass="16693">MRSQKSPAEITPGPFPGDVFVVIIYLVPRLVARSRNCFSIRPVESLFEGKVRLVFSDFLTQNHFLLLLRKGLSGNAGMGLIFEIWRVEEHDKKNNWFFFLFSLSMPQYLITLHSWPNTDCFLLEVSRLNPLAASVIILLLLPPMVG</sequence>
<proteinExistence type="predicted"/>
<accession>A0AAV4MDY6</accession>
<keyword evidence="3" id="KW-1185">Reference proteome</keyword>
<dbReference type="AlphaFoldDB" id="A0AAV4MDY6"/>
<name>A0AAV4MDY6_CAEEX</name>
<evidence type="ECO:0000313" key="2">
    <source>
        <dbReference type="EMBL" id="GIX70281.1"/>
    </source>
</evidence>
<reference evidence="2 3" key="1">
    <citation type="submission" date="2021-06" db="EMBL/GenBank/DDBJ databases">
        <title>Caerostris extrusa draft genome.</title>
        <authorList>
            <person name="Kono N."/>
            <person name="Arakawa K."/>
        </authorList>
    </citation>
    <scope>NUCLEOTIDE SEQUENCE [LARGE SCALE GENOMIC DNA]</scope>
</reference>